<evidence type="ECO:0000256" key="8">
    <source>
        <dbReference type="SAM" id="Phobius"/>
    </source>
</evidence>
<comment type="similarity">
    <text evidence="6">Belongs to the exbB/tolQ family.</text>
</comment>
<proteinExistence type="inferred from homology"/>
<evidence type="ECO:0000256" key="5">
    <source>
        <dbReference type="ARBA" id="ARBA00023136"/>
    </source>
</evidence>
<keyword evidence="5 8" id="KW-0472">Membrane</keyword>
<dbReference type="GO" id="GO:0005886">
    <property type="term" value="C:plasma membrane"/>
    <property type="evidence" value="ECO:0007669"/>
    <property type="project" value="UniProtKB-SubCell"/>
</dbReference>
<dbReference type="AlphaFoldDB" id="A0A5C5WJ32"/>
<feature type="transmembrane region" description="Helical" evidence="8">
    <location>
        <begin position="70"/>
        <end position="91"/>
    </location>
</feature>
<keyword evidence="6" id="KW-0813">Transport</keyword>
<evidence type="ECO:0000256" key="3">
    <source>
        <dbReference type="ARBA" id="ARBA00022692"/>
    </source>
</evidence>
<dbReference type="Proteomes" id="UP000317243">
    <property type="component" value="Unassembled WGS sequence"/>
</dbReference>
<evidence type="ECO:0000259" key="9">
    <source>
        <dbReference type="Pfam" id="PF01618"/>
    </source>
</evidence>
<keyword evidence="2" id="KW-1003">Cell membrane</keyword>
<dbReference type="EMBL" id="SIHI01000014">
    <property type="protein sequence ID" value="TWT50115.1"/>
    <property type="molecule type" value="Genomic_DNA"/>
</dbReference>
<keyword evidence="11" id="KW-1185">Reference proteome</keyword>
<keyword evidence="7" id="KW-0175">Coiled coil</keyword>
<evidence type="ECO:0000256" key="7">
    <source>
        <dbReference type="SAM" id="Coils"/>
    </source>
</evidence>
<feature type="transmembrane region" description="Helical" evidence="8">
    <location>
        <begin position="25"/>
        <end position="45"/>
    </location>
</feature>
<name>A0A5C5WJ32_9PLAN</name>
<comment type="subcellular location">
    <subcellularLocation>
        <location evidence="1">Cell membrane</location>
        <topology evidence="1">Multi-pass membrane protein</topology>
    </subcellularLocation>
    <subcellularLocation>
        <location evidence="6">Membrane</location>
        <topology evidence="6">Multi-pass membrane protein</topology>
    </subcellularLocation>
</comment>
<feature type="domain" description="MotA/TolQ/ExbB proton channel" evidence="9">
    <location>
        <begin position="162"/>
        <end position="250"/>
    </location>
</feature>
<dbReference type="InterPro" id="IPR050790">
    <property type="entry name" value="ExbB/TolQ_transport"/>
</dbReference>
<dbReference type="PANTHER" id="PTHR30625">
    <property type="entry name" value="PROTEIN TOLQ"/>
    <property type="match status" value="1"/>
</dbReference>
<dbReference type="InterPro" id="IPR002898">
    <property type="entry name" value="MotA_ExbB_proton_chnl"/>
</dbReference>
<evidence type="ECO:0000256" key="4">
    <source>
        <dbReference type="ARBA" id="ARBA00022989"/>
    </source>
</evidence>
<evidence type="ECO:0000256" key="6">
    <source>
        <dbReference type="RuleBase" id="RU004057"/>
    </source>
</evidence>
<protein>
    <submittedName>
        <fullName evidence="10">MotA/TolQ/ExbB proton channel family protein</fullName>
    </submittedName>
</protein>
<evidence type="ECO:0000313" key="10">
    <source>
        <dbReference type="EMBL" id="TWT50115.1"/>
    </source>
</evidence>
<feature type="transmembrane region" description="Helical" evidence="8">
    <location>
        <begin position="178"/>
        <end position="200"/>
    </location>
</feature>
<evidence type="ECO:0000256" key="1">
    <source>
        <dbReference type="ARBA" id="ARBA00004651"/>
    </source>
</evidence>
<comment type="caution">
    <text evidence="10">The sequence shown here is derived from an EMBL/GenBank/DDBJ whole genome shotgun (WGS) entry which is preliminary data.</text>
</comment>
<dbReference type="Pfam" id="PF01618">
    <property type="entry name" value="MotA_ExbB"/>
    <property type="match status" value="1"/>
</dbReference>
<keyword evidence="3 8" id="KW-0812">Transmembrane</keyword>
<evidence type="ECO:0000313" key="11">
    <source>
        <dbReference type="Proteomes" id="UP000317243"/>
    </source>
</evidence>
<feature type="transmembrane region" description="Helical" evidence="8">
    <location>
        <begin position="220"/>
        <end position="242"/>
    </location>
</feature>
<reference evidence="10 11" key="1">
    <citation type="submission" date="2019-02" db="EMBL/GenBank/DDBJ databases">
        <title>Deep-cultivation of Planctomycetes and their phenomic and genomic characterization uncovers novel biology.</title>
        <authorList>
            <person name="Wiegand S."/>
            <person name="Jogler M."/>
            <person name="Boedeker C."/>
            <person name="Pinto D."/>
            <person name="Vollmers J."/>
            <person name="Rivas-Marin E."/>
            <person name="Kohn T."/>
            <person name="Peeters S.H."/>
            <person name="Heuer A."/>
            <person name="Rast P."/>
            <person name="Oberbeckmann S."/>
            <person name="Bunk B."/>
            <person name="Jeske O."/>
            <person name="Meyerdierks A."/>
            <person name="Storesund J.E."/>
            <person name="Kallscheuer N."/>
            <person name="Luecker S."/>
            <person name="Lage O.M."/>
            <person name="Pohl T."/>
            <person name="Merkel B.J."/>
            <person name="Hornburger P."/>
            <person name="Mueller R.-W."/>
            <person name="Bruemmer F."/>
            <person name="Labrenz M."/>
            <person name="Spormann A.M."/>
            <person name="Op Den Camp H."/>
            <person name="Overmann J."/>
            <person name="Amann R."/>
            <person name="Jetten M.S.M."/>
            <person name="Mascher T."/>
            <person name="Medema M.H."/>
            <person name="Devos D.P."/>
            <person name="Kaster A.-K."/>
            <person name="Ovreas L."/>
            <person name="Rohde M."/>
            <person name="Galperin M.Y."/>
            <person name="Jogler C."/>
        </authorList>
    </citation>
    <scope>NUCLEOTIDE SEQUENCE [LARGE SCALE GENOMIC DNA]</scope>
    <source>
        <strain evidence="10 11">KOR42</strain>
    </source>
</reference>
<organism evidence="10 11">
    <name type="scientific">Thalassoglobus neptunius</name>
    <dbReference type="NCBI Taxonomy" id="1938619"/>
    <lineage>
        <taxon>Bacteria</taxon>
        <taxon>Pseudomonadati</taxon>
        <taxon>Planctomycetota</taxon>
        <taxon>Planctomycetia</taxon>
        <taxon>Planctomycetales</taxon>
        <taxon>Planctomycetaceae</taxon>
        <taxon>Thalassoglobus</taxon>
    </lineage>
</organism>
<dbReference type="PANTHER" id="PTHR30625:SF11">
    <property type="entry name" value="MOTA_TOLQ_EXBB PROTON CHANNEL DOMAIN-CONTAINING PROTEIN"/>
    <property type="match status" value="1"/>
</dbReference>
<keyword evidence="6" id="KW-0653">Protein transport</keyword>
<accession>A0A5C5WJ32</accession>
<sequence>MDCRSVPQNVNFIMPEPNQFQEPGLFYRFLTAPWIWAGAMTWGFYQGLPHLPVGRDLAIRYFCGHPLERVLAGLFFVGLAIILIKAITMIFERRAFRKVTTFGISHPSEELEENVARFQSHLTSTSQSLENTQWGRRLEHLLAFFKGRRNGDGLSEHLVYLSESAMDRLQASHSLLQTVIWSIPILGFLGTVMGITLAIANVTPEQLDTSLDAVTGGLAVAFDTTALALSLSLVLGFASLFVKRAEEGLLTDIDERCRLEVNRCFPIGVTGDRSHPLFDAETKAAEDLLKQTAELISTQTETWSSALDDLRQNWVSTLEQQQAHLSGSLSDGTESALSNHAQQLEEYREQFLNAQKLLSEELSKNLSGINEDRQASEAVLLNRLNALSSQIQQSAEEAATKQHRDLARTLDEFGTRVESWQSKTDSWQRQLEQLTLAMTRQSAALLDHGGQLERIVGQEEQLVRLQTQLDRNLEAVRTGETFEQTLHNLTAAVHLLTARARTRDAA</sequence>
<feature type="coiled-coil region" evidence="7">
    <location>
        <begin position="330"/>
        <end position="364"/>
    </location>
</feature>
<dbReference type="OrthoDB" id="230181at2"/>
<keyword evidence="4 8" id="KW-1133">Transmembrane helix</keyword>
<gene>
    <name evidence="10" type="ORF">KOR42_36620</name>
</gene>
<dbReference type="GO" id="GO:0017038">
    <property type="term" value="P:protein import"/>
    <property type="evidence" value="ECO:0007669"/>
    <property type="project" value="TreeGrafter"/>
</dbReference>
<evidence type="ECO:0000256" key="2">
    <source>
        <dbReference type="ARBA" id="ARBA00022475"/>
    </source>
</evidence>